<protein>
    <recommendedName>
        <fullName evidence="3">Spermatogenesis-associated protein 2 PUB-like domain-containing protein</fullName>
    </recommendedName>
</protein>
<dbReference type="PANTHER" id="PTHR15326:SF8">
    <property type="entry name" value="SPERMATOGENESIS-ASSOCIATED PROTEIN 2"/>
    <property type="match status" value="1"/>
</dbReference>
<dbReference type="Gene3D" id="1.20.58.2190">
    <property type="match status" value="1"/>
</dbReference>
<dbReference type="GO" id="GO:0070536">
    <property type="term" value="P:protein K63-linked deubiquitination"/>
    <property type="evidence" value="ECO:0007669"/>
    <property type="project" value="TreeGrafter"/>
</dbReference>
<dbReference type="GO" id="GO:0005737">
    <property type="term" value="C:cytoplasm"/>
    <property type="evidence" value="ECO:0007669"/>
    <property type="project" value="TreeGrafter"/>
</dbReference>
<dbReference type="Pfam" id="PF21388">
    <property type="entry name" value="SPATA2_PUB-like"/>
    <property type="match status" value="1"/>
</dbReference>
<feature type="compositionally biased region" description="Basic and acidic residues" evidence="2">
    <location>
        <begin position="338"/>
        <end position="349"/>
    </location>
</feature>
<evidence type="ECO:0000256" key="1">
    <source>
        <dbReference type="ARBA" id="ARBA00038142"/>
    </source>
</evidence>
<feature type="region of interest" description="Disordered" evidence="2">
    <location>
        <begin position="326"/>
        <end position="354"/>
    </location>
</feature>
<dbReference type="PANTHER" id="PTHR15326">
    <property type="entry name" value="SPERMATOGENESIS-ASSOCIATED PROTEIN 2/TAMOZHENNIC"/>
    <property type="match status" value="1"/>
</dbReference>
<gene>
    <name evidence="4" type="ORF">COCON_G00144450</name>
</gene>
<dbReference type="InterPro" id="IPR048839">
    <property type="entry name" value="SPATA2_PUB-like"/>
</dbReference>
<dbReference type="OrthoDB" id="9989817at2759"/>
<comment type="similarity">
    <text evidence="1">Belongs to the SPATA2 family.</text>
</comment>
<evidence type="ECO:0000256" key="2">
    <source>
        <dbReference type="SAM" id="MobiDB-lite"/>
    </source>
</evidence>
<name>A0A9Q1DBF4_CONCO</name>
<evidence type="ECO:0000259" key="3">
    <source>
        <dbReference type="Pfam" id="PF21388"/>
    </source>
</evidence>
<evidence type="ECO:0000313" key="5">
    <source>
        <dbReference type="Proteomes" id="UP001152803"/>
    </source>
</evidence>
<dbReference type="EMBL" id="JAFJMO010000010">
    <property type="protein sequence ID" value="KAJ8265346.1"/>
    <property type="molecule type" value="Genomic_DNA"/>
</dbReference>
<dbReference type="GO" id="GO:1990108">
    <property type="term" value="P:protein linear deubiquitination"/>
    <property type="evidence" value="ECO:0007669"/>
    <property type="project" value="TreeGrafter"/>
</dbReference>
<reference evidence="4" key="1">
    <citation type="journal article" date="2023" name="Science">
        <title>Genome structures resolve the early diversification of teleost fishes.</title>
        <authorList>
            <person name="Parey E."/>
            <person name="Louis A."/>
            <person name="Montfort J."/>
            <person name="Bouchez O."/>
            <person name="Roques C."/>
            <person name="Iampietro C."/>
            <person name="Lluch J."/>
            <person name="Castinel A."/>
            <person name="Donnadieu C."/>
            <person name="Desvignes T."/>
            <person name="Floi Bucao C."/>
            <person name="Jouanno E."/>
            <person name="Wen M."/>
            <person name="Mejri S."/>
            <person name="Dirks R."/>
            <person name="Jansen H."/>
            <person name="Henkel C."/>
            <person name="Chen W.J."/>
            <person name="Zahm M."/>
            <person name="Cabau C."/>
            <person name="Klopp C."/>
            <person name="Thompson A.W."/>
            <person name="Robinson-Rechavi M."/>
            <person name="Braasch I."/>
            <person name="Lecointre G."/>
            <person name="Bobe J."/>
            <person name="Postlethwait J.H."/>
            <person name="Berthelot C."/>
            <person name="Roest Crollius H."/>
            <person name="Guiguen Y."/>
        </authorList>
    </citation>
    <scope>NUCLEOTIDE SEQUENCE</scope>
    <source>
        <strain evidence="4">Concon-B</strain>
    </source>
</reference>
<comment type="caution">
    <text evidence="4">The sequence shown here is derived from an EMBL/GenBank/DDBJ whole genome shotgun (WGS) entry which is preliminary data.</text>
</comment>
<dbReference type="Proteomes" id="UP001152803">
    <property type="component" value="Unassembled WGS sequence"/>
</dbReference>
<accession>A0A9Q1DBF4</accession>
<evidence type="ECO:0000313" key="4">
    <source>
        <dbReference type="EMBL" id="KAJ8265346.1"/>
    </source>
</evidence>
<keyword evidence="5" id="KW-1185">Reference proteome</keyword>
<sequence>MDAKLREDLLKKYTQFLEGRLEERDVGCDEAGLLSAAAALLGAYQPDHSPQRFRVLRFYELAENALRTLRSSSLQALEVAFTMLETVCTNLLLFPWKKEFRHIKTFTGPYVYHLQSAVCEAELHSVLRSMGYVRDQELQYHVRDHPGGAAHLRLLAFELFLARAECGLLREVVALAGGATKELEAVEVRRTSREDVAGCAEALRRRDALAGEVSRLSVRLAETERVHLRRSGRPSKSVDVTDSAGHWHPASKPVLKASLSLRKEPLFVDAEEDAKDEIIRPNVSLLSLASPSPYSPVPDFFPAQSPSAEPYSYHLSSLDEIDLYTERGGGRQTPSRPPSREPREGRESWVPKGHGVLPSLTAKCQGCGMGCSGMASCPRCDMILCPSCHAMEPSPCCCSQEYPKPSRPLDGYLPPKEKLSVYSNAHSEKPLMAPKLYPSKSVVASSGVGVGGSRCGFCNKPGATHTCVNCSKVSCETCMSLYAKDLCGRKSMLHNFVPNHQLNYKSGSISHLVYR</sequence>
<dbReference type="AlphaFoldDB" id="A0A9Q1DBF4"/>
<feature type="domain" description="Spermatogenesis-associated protein 2 PUB-like" evidence="3">
    <location>
        <begin position="9"/>
        <end position="199"/>
    </location>
</feature>
<dbReference type="GO" id="GO:0060544">
    <property type="term" value="P:regulation of necroptotic process"/>
    <property type="evidence" value="ECO:0007669"/>
    <property type="project" value="TreeGrafter"/>
</dbReference>
<organism evidence="4 5">
    <name type="scientific">Conger conger</name>
    <name type="common">Conger eel</name>
    <name type="synonym">Muraena conger</name>
    <dbReference type="NCBI Taxonomy" id="82655"/>
    <lineage>
        <taxon>Eukaryota</taxon>
        <taxon>Metazoa</taxon>
        <taxon>Chordata</taxon>
        <taxon>Craniata</taxon>
        <taxon>Vertebrata</taxon>
        <taxon>Euteleostomi</taxon>
        <taxon>Actinopterygii</taxon>
        <taxon>Neopterygii</taxon>
        <taxon>Teleostei</taxon>
        <taxon>Anguilliformes</taxon>
        <taxon>Congridae</taxon>
        <taxon>Conger</taxon>
    </lineage>
</organism>
<proteinExistence type="inferred from homology"/>
<dbReference type="GO" id="GO:0010803">
    <property type="term" value="P:regulation of tumor necrosis factor-mediated signaling pathway"/>
    <property type="evidence" value="ECO:0007669"/>
    <property type="project" value="TreeGrafter"/>
</dbReference>